<evidence type="ECO:0000313" key="5">
    <source>
        <dbReference type="EMBL" id="GHF52004.1"/>
    </source>
</evidence>
<evidence type="ECO:0000256" key="2">
    <source>
        <dbReference type="SAM" id="MobiDB-lite"/>
    </source>
</evidence>
<dbReference type="OrthoDB" id="3190266at2"/>
<dbReference type="InterPro" id="IPR042070">
    <property type="entry name" value="PucR_C-HTH_sf"/>
</dbReference>
<comment type="similarity">
    <text evidence="1">Belongs to the CdaR family.</text>
</comment>
<dbReference type="Pfam" id="PF17853">
    <property type="entry name" value="GGDEF_2"/>
    <property type="match status" value="1"/>
</dbReference>
<dbReference type="RefSeq" id="WP_145938158.1">
    <property type="nucleotide sequence ID" value="NZ_BNAV01000003.1"/>
</dbReference>
<dbReference type="Pfam" id="PF13556">
    <property type="entry name" value="HTH_30"/>
    <property type="match status" value="1"/>
</dbReference>
<dbReference type="PANTHER" id="PTHR33744">
    <property type="entry name" value="CARBOHYDRATE DIACID REGULATOR"/>
    <property type="match status" value="1"/>
</dbReference>
<reference evidence="5" key="1">
    <citation type="journal article" date="2014" name="Int. J. Syst. Evol. Microbiol.">
        <title>Complete genome sequence of Corynebacterium casei LMG S-19264T (=DSM 44701T), isolated from a smear-ripened cheese.</title>
        <authorList>
            <consortium name="US DOE Joint Genome Institute (JGI-PGF)"/>
            <person name="Walter F."/>
            <person name="Albersmeier A."/>
            <person name="Kalinowski J."/>
            <person name="Ruckert C."/>
        </authorList>
    </citation>
    <scope>NUCLEOTIDE SEQUENCE</scope>
    <source>
        <strain evidence="5">CGMCC 4.7679</strain>
    </source>
</reference>
<reference evidence="5" key="2">
    <citation type="submission" date="2020-09" db="EMBL/GenBank/DDBJ databases">
        <authorList>
            <person name="Sun Q."/>
            <person name="Zhou Y."/>
        </authorList>
    </citation>
    <scope>NUCLEOTIDE SEQUENCE</scope>
    <source>
        <strain evidence="5">CGMCC 4.7679</strain>
    </source>
</reference>
<name>A0A8H9M4Y1_9PSEU</name>
<dbReference type="InterPro" id="IPR051448">
    <property type="entry name" value="CdaR-like_regulators"/>
</dbReference>
<accession>A0A8H9M4Y1</accession>
<dbReference type="Proteomes" id="UP000658656">
    <property type="component" value="Unassembled WGS sequence"/>
</dbReference>
<keyword evidence="6" id="KW-1185">Reference proteome</keyword>
<dbReference type="AlphaFoldDB" id="A0A8H9M4Y1"/>
<feature type="domain" description="CdaR GGDEF-like" evidence="4">
    <location>
        <begin position="269"/>
        <end position="395"/>
    </location>
</feature>
<dbReference type="Gene3D" id="1.10.10.2840">
    <property type="entry name" value="PucR C-terminal helix-turn-helix domain"/>
    <property type="match status" value="1"/>
</dbReference>
<feature type="domain" description="PucR C-terminal helix-turn-helix" evidence="3">
    <location>
        <begin position="444"/>
        <end position="498"/>
    </location>
</feature>
<organism evidence="5 6">
    <name type="scientific">Amycolatopsis bartoniae</name>
    <dbReference type="NCBI Taxonomy" id="941986"/>
    <lineage>
        <taxon>Bacteria</taxon>
        <taxon>Bacillati</taxon>
        <taxon>Actinomycetota</taxon>
        <taxon>Actinomycetes</taxon>
        <taxon>Pseudonocardiales</taxon>
        <taxon>Pseudonocardiaceae</taxon>
        <taxon>Amycolatopsis</taxon>
    </lineage>
</organism>
<proteinExistence type="inferred from homology"/>
<feature type="region of interest" description="Disordered" evidence="2">
    <location>
        <begin position="330"/>
        <end position="349"/>
    </location>
</feature>
<evidence type="ECO:0000313" key="6">
    <source>
        <dbReference type="Proteomes" id="UP000658656"/>
    </source>
</evidence>
<dbReference type="InterPro" id="IPR041522">
    <property type="entry name" value="CdaR_GGDEF"/>
</dbReference>
<evidence type="ECO:0000256" key="1">
    <source>
        <dbReference type="ARBA" id="ARBA00006754"/>
    </source>
</evidence>
<dbReference type="InterPro" id="IPR025736">
    <property type="entry name" value="PucR_C-HTH_dom"/>
</dbReference>
<evidence type="ECO:0000259" key="4">
    <source>
        <dbReference type="Pfam" id="PF17853"/>
    </source>
</evidence>
<evidence type="ECO:0008006" key="7">
    <source>
        <dbReference type="Google" id="ProtNLM"/>
    </source>
</evidence>
<dbReference type="PANTHER" id="PTHR33744:SF1">
    <property type="entry name" value="DNA-BINDING TRANSCRIPTIONAL ACTIVATOR ADER"/>
    <property type="match status" value="1"/>
</dbReference>
<sequence length="511" mass="53762">MSRPPLDPLVLAELLRVDPLARAKAVHLPDPARAVHEVVLAQTFDRLHRAAPHSLVVLHDDAATGGWALAAALHAGWERNVSAVVVPQAAMSPSSAVLADRLGIALLVISDEPVDVALTLAGQVSAPQAARALRVALCAERLAEQSSLRGVLGVLNSELTPVPVALLVGGAVAGGRAAAAEERPDTTRVRVEIQAAGRPWAELVAAVPAKSAGSAAHVESVLRLARLPLLAAWAQTRMNSSAQAAQEQAAFGLLRRLATEPAATAPPPADVDVPSWTGELGWRVEGRNRALWLSPVHGVPADELTQLVRAFWQRTRPDWPLVADSDGWLSWQNIPEDPEDSEDSGNDDTAGMRRALTALARAATDHGLVLGVGGAHAGVPGLMRSVTEARLAAHVARDGGPGSVQWFDQVGARAALAWLPRARIAEVADLCLADLMGARDREALVDTVLAVLDCGGSLSQASARLGVHRNTVLSRVARAKELGLVFDDPARRLALHVLCYSLASLWVPGRG</sequence>
<dbReference type="EMBL" id="BNAV01000003">
    <property type="protein sequence ID" value="GHF52004.1"/>
    <property type="molecule type" value="Genomic_DNA"/>
</dbReference>
<comment type="caution">
    <text evidence="5">The sequence shown here is derived from an EMBL/GenBank/DDBJ whole genome shotgun (WGS) entry which is preliminary data.</text>
</comment>
<protein>
    <recommendedName>
        <fullName evidence="7">PucR family transcriptional regulator</fullName>
    </recommendedName>
</protein>
<gene>
    <name evidence="5" type="ORF">GCM10017566_26600</name>
</gene>
<evidence type="ECO:0000259" key="3">
    <source>
        <dbReference type="Pfam" id="PF13556"/>
    </source>
</evidence>
<feature type="compositionally biased region" description="Acidic residues" evidence="2">
    <location>
        <begin position="336"/>
        <end position="346"/>
    </location>
</feature>